<dbReference type="InterPro" id="IPR043253">
    <property type="entry name" value="NmS"/>
</dbReference>
<evidence type="ECO:0000313" key="2">
    <source>
        <dbReference type="Ensembl" id="ENSEASP00005056904.1"/>
    </source>
</evidence>
<name>A0A9L0JUR2_EQUAS</name>
<reference evidence="2 3" key="1">
    <citation type="journal article" date="2020" name="Nat. Commun.">
        <title>Donkey genomes provide new insights into domestication and selection for coat color.</title>
        <authorList>
            <person name="Wang"/>
            <person name="C."/>
            <person name="Li"/>
            <person name="H."/>
            <person name="Guo"/>
            <person name="Y."/>
            <person name="Huang"/>
            <person name="J."/>
            <person name="Sun"/>
            <person name="Y."/>
            <person name="Min"/>
            <person name="J."/>
            <person name="Wang"/>
            <person name="J."/>
            <person name="Fang"/>
            <person name="X."/>
            <person name="Zhao"/>
            <person name="Z."/>
            <person name="Wang"/>
            <person name="S."/>
            <person name="Zhang"/>
            <person name="Y."/>
            <person name="Liu"/>
            <person name="Q."/>
            <person name="Jiang"/>
            <person name="Q."/>
            <person name="Wang"/>
            <person name="X."/>
            <person name="Guo"/>
            <person name="Y."/>
            <person name="Yang"/>
            <person name="C."/>
            <person name="Wang"/>
            <person name="Y."/>
            <person name="Tian"/>
            <person name="F."/>
            <person name="Zhuang"/>
            <person name="G."/>
            <person name="Fan"/>
            <person name="Y."/>
            <person name="Gao"/>
            <person name="Q."/>
            <person name="Li"/>
            <person name="Y."/>
            <person name="Ju"/>
            <person name="Z."/>
            <person name="Li"/>
            <person name="J."/>
            <person name="Li"/>
            <person name="R."/>
            <person name="Hou"/>
            <person name="M."/>
            <person name="Yang"/>
            <person name="G."/>
            <person name="Liu"/>
            <person name="G."/>
            <person name="Liu"/>
            <person name="W."/>
            <person name="Guo"/>
            <person name="J."/>
            <person name="Pan"/>
            <person name="S."/>
            <person name="Fan"/>
            <person name="G."/>
            <person name="Zhang"/>
            <person name="W."/>
            <person name="Zhang"/>
            <person name="R."/>
            <person name="Yu"/>
            <person name="J."/>
            <person name="Zhang"/>
            <person name="X."/>
            <person name="Yin"/>
            <person name="Q."/>
            <person name="Ji"/>
            <person name="C."/>
            <person name="Jin"/>
            <person name="Y."/>
            <person name="Yue"/>
            <person name="G."/>
            <person name="Liu"/>
            <person name="M."/>
            <person name="Xu"/>
            <person name="J."/>
            <person name="Liu"/>
            <person name="S."/>
            <person name="Jordana"/>
            <person name="J."/>
            <person name="Noce"/>
            <person name="A."/>
            <person name="Amills"/>
            <person name="M."/>
            <person name="Wu"/>
            <person name="D.D."/>
            <person name="Li"/>
            <person name="S."/>
            <person name="Zhou"/>
            <person name="X. and Zhong"/>
            <person name="J."/>
        </authorList>
    </citation>
    <scope>NUCLEOTIDE SEQUENCE [LARGE SCALE GENOMIC DNA]</scope>
</reference>
<reference evidence="2" key="3">
    <citation type="submission" date="2025-09" db="UniProtKB">
        <authorList>
            <consortium name="Ensembl"/>
        </authorList>
    </citation>
    <scope>IDENTIFICATION</scope>
</reference>
<keyword evidence="3" id="KW-1185">Reference proteome</keyword>
<sequence>MKCTREKVMDAALPPHPSGEESTPARKDLPGDASLGQCTPHQKDGMLGVHPDKSLIYSKGIFLSVVLELKPAIKFPPVHPLMRLAAKLADRRMKRFLQRDSGAAAVDFTRKDHAATLGRAFFLFRVLSVCLGKMCKSDYWTRAPQTAFCGSLVLRDAL</sequence>
<reference evidence="2" key="2">
    <citation type="submission" date="2025-08" db="UniProtKB">
        <authorList>
            <consortium name="Ensembl"/>
        </authorList>
    </citation>
    <scope>IDENTIFICATION</scope>
</reference>
<dbReference type="PANTHER" id="PTHR32414:SF2">
    <property type="entry name" value="NEUROMEDIN-S"/>
    <property type="match status" value="1"/>
</dbReference>
<feature type="region of interest" description="Disordered" evidence="1">
    <location>
        <begin position="1"/>
        <end position="43"/>
    </location>
</feature>
<evidence type="ECO:0000313" key="3">
    <source>
        <dbReference type="Proteomes" id="UP000694387"/>
    </source>
</evidence>
<dbReference type="GeneTree" id="ENSGT00510000049213"/>
<organism evidence="2 3">
    <name type="scientific">Equus asinus</name>
    <name type="common">Donkey</name>
    <name type="synonym">Equus africanus asinus</name>
    <dbReference type="NCBI Taxonomy" id="9793"/>
    <lineage>
        <taxon>Eukaryota</taxon>
        <taxon>Metazoa</taxon>
        <taxon>Chordata</taxon>
        <taxon>Craniata</taxon>
        <taxon>Vertebrata</taxon>
        <taxon>Euteleostomi</taxon>
        <taxon>Mammalia</taxon>
        <taxon>Eutheria</taxon>
        <taxon>Laurasiatheria</taxon>
        <taxon>Perissodactyla</taxon>
        <taxon>Equidae</taxon>
        <taxon>Equus</taxon>
    </lineage>
</organism>
<proteinExistence type="predicted"/>
<accession>A0A9L0JUR2</accession>
<dbReference type="AlphaFoldDB" id="A0A9L0JUR2"/>
<dbReference type="PANTHER" id="PTHR32414">
    <property type="entry name" value="NEUROMEDIN-S"/>
    <property type="match status" value="1"/>
</dbReference>
<evidence type="ECO:0000256" key="1">
    <source>
        <dbReference type="SAM" id="MobiDB-lite"/>
    </source>
</evidence>
<protein>
    <submittedName>
        <fullName evidence="2">Uncharacterized protein</fullName>
    </submittedName>
</protein>
<dbReference type="Proteomes" id="UP000694387">
    <property type="component" value="Chromosome 6"/>
</dbReference>
<dbReference type="Ensembl" id="ENSEAST00005043028.1">
    <property type="protein sequence ID" value="ENSEASP00005056904.1"/>
    <property type="gene ID" value="ENSEASG00005037836.1"/>
</dbReference>